<comment type="caution">
    <text evidence="1">The sequence shown here is derived from an EMBL/GenBank/DDBJ whole genome shotgun (WGS) entry which is preliminary data.</text>
</comment>
<gene>
    <name evidence="1" type="ORF">DPMN_161439</name>
</gene>
<evidence type="ECO:0000313" key="1">
    <source>
        <dbReference type="EMBL" id="KAH3783501.1"/>
    </source>
</evidence>
<accession>A0A9D4IPN7</accession>
<evidence type="ECO:0000313" key="2">
    <source>
        <dbReference type="Proteomes" id="UP000828390"/>
    </source>
</evidence>
<reference evidence="1" key="1">
    <citation type="journal article" date="2019" name="bioRxiv">
        <title>The Genome of the Zebra Mussel, Dreissena polymorpha: A Resource for Invasive Species Research.</title>
        <authorList>
            <person name="McCartney M.A."/>
            <person name="Auch B."/>
            <person name="Kono T."/>
            <person name="Mallez S."/>
            <person name="Zhang Y."/>
            <person name="Obille A."/>
            <person name="Becker A."/>
            <person name="Abrahante J.E."/>
            <person name="Garbe J."/>
            <person name="Badalamenti J.P."/>
            <person name="Herman A."/>
            <person name="Mangelson H."/>
            <person name="Liachko I."/>
            <person name="Sullivan S."/>
            <person name="Sone E.D."/>
            <person name="Koren S."/>
            <person name="Silverstein K.A.T."/>
            <person name="Beckman K.B."/>
            <person name="Gohl D.M."/>
        </authorList>
    </citation>
    <scope>NUCLEOTIDE SEQUENCE</scope>
    <source>
        <strain evidence="1">Duluth1</strain>
        <tissue evidence="1">Whole animal</tissue>
    </source>
</reference>
<keyword evidence="2" id="KW-1185">Reference proteome</keyword>
<proteinExistence type="predicted"/>
<sequence length="82" mass="9404">MAICDGGGVESRKQENVSEKQQWRYVMVAGLQVTNRITWQKKTTIAIFDGGGVESRIHEYVTEKQQWRYVMMAGLKVAYMST</sequence>
<protein>
    <submittedName>
        <fullName evidence="1">Uncharacterized protein</fullName>
    </submittedName>
</protein>
<dbReference type="AlphaFoldDB" id="A0A9D4IPN7"/>
<dbReference type="EMBL" id="JAIWYP010000008">
    <property type="protein sequence ID" value="KAH3783501.1"/>
    <property type="molecule type" value="Genomic_DNA"/>
</dbReference>
<dbReference type="Proteomes" id="UP000828390">
    <property type="component" value="Unassembled WGS sequence"/>
</dbReference>
<name>A0A9D4IPN7_DREPO</name>
<organism evidence="1 2">
    <name type="scientific">Dreissena polymorpha</name>
    <name type="common">Zebra mussel</name>
    <name type="synonym">Mytilus polymorpha</name>
    <dbReference type="NCBI Taxonomy" id="45954"/>
    <lineage>
        <taxon>Eukaryota</taxon>
        <taxon>Metazoa</taxon>
        <taxon>Spiralia</taxon>
        <taxon>Lophotrochozoa</taxon>
        <taxon>Mollusca</taxon>
        <taxon>Bivalvia</taxon>
        <taxon>Autobranchia</taxon>
        <taxon>Heteroconchia</taxon>
        <taxon>Euheterodonta</taxon>
        <taxon>Imparidentia</taxon>
        <taxon>Neoheterodontei</taxon>
        <taxon>Myida</taxon>
        <taxon>Dreissenoidea</taxon>
        <taxon>Dreissenidae</taxon>
        <taxon>Dreissena</taxon>
    </lineage>
</organism>
<reference evidence="1" key="2">
    <citation type="submission" date="2020-11" db="EMBL/GenBank/DDBJ databases">
        <authorList>
            <person name="McCartney M.A."/>
            <person name="Auch B."/>
            <person name="Kono T."/>
            <person name="Mallez S."/>
            <person name="Becker A."/>
            <person name="Gohl D.M."/>
            <person name="Silverstein K.A.T."/>
            <person name="Koren S."/>
            <person name="Bechman K.B."/>
            <person name="Herman A."/>
            <person name="Abrahante J.E."/>
            <person name="Garbe J."/>
        </authorList>
    </citation>
    <scope>NUCLEOTIDE SEQUENCE</scope>
    <source>
        <strain evidence="1">Duluth1</strain>
        <tissue evidence="1">Whole animal</tissue>
    </source>
</reference>